<dbReference type="InterPro" id="IPR050082">
    <property type="entry name" value="RNA_methyltr_RlmE"/>
</dbReference>
<accession>A0A183ENE1</accession>
<dbReference type="AlphaFoldDB" id="A0A183ENE1"/>
<evidence type="ECO:0000313" key="7">
    <source>
        <dbReference type="WBParaSite" id="GPUH_0002250901-mRNA-1"/>
    </source>
</evidence>
<proteinExistence type="predicted"/>
<keyword evidence="2" id="KW-0489">Methyltransferase</keyword>
<dbReference type="Gene3D" id="3.40.50.150">
    <property type="entry name" value="Vaccinia Virus protein VP39"/>
    <property type="match status" value="1"/>
</dbReference>
<evidence type="ECO:0000259" key="5">
    <source>
        <dbReference type="Pfam" id="PF01728"/>
    </source>
</evidence>
<dbReference type="InterPro" id="IPR024576">
    <property type="entry name" value="rRNA_MeTfrase_Spb1_DUF3381"/>
</dbReference>
<dbReference type="Pfam" id="PF11861">
    <property type="entry name" value="DUF3381"/>
    <property type="match status" value="1"/>
</dbReference>
<dbReference type="Pfam" id="PF01728">
    <property type="entry name" value="FtsJ"/>
    <property type="match status" value="1"/>
</dbReference>
<evidence type="ECO:0000256" key="1">
    <source>
        <dbReference type="ARBA" id="ARBA00022552"/>
    </source>
</evidence>
<dbReference type="GO" id="GO:0016435">
    <property type="term" value="F:rRNA (guanine) methyltransferase activity"/>
    <property type="evidence" value="ECO:0007669"/>
    <property type="project" value="TreeGrafter"/>
</dbReference>
<dbReference type="InterPro" id="IPR002877">
    <property type="entry name" value="RNA_MeTrfase_FtsJ_dom"/>
</dbReference>
<dbReference type="GO" id="GO:0000463">
    <property type="term" value="P:maturation of LSU-rRNA from tricistronic rRNA transcript (SSU-rRNA, 5.8S rRNA, LSU-rRNA)"/>
    <property type="evidence" value="ECO:0007669"/>
    <property type="project" value="TreeGrafter"/>
</dbReference>
<sequence length="234" mass="26221">LHDGAPNVGGNWIQDAFQQNCLTLSALKIATQILAKNGVFVTKVFRSSDYHCLISVFEKLFKNVHVWKPSASRLESAEIFVVCEKYQKPEKLDPDLLDPKKVFAEAAQQSITSNPQLILQTRKKTKKVQAAGYDSETVLLYKTISATDFIRSSNYFDLLASANKIVLDDEKLANSELTTDEVKFCLEDIKVCGVRELRQILQWRRNILKEISEEEALEGGEATGKSAAPVIDPE</sequence>
<evidence type="ECO:0000256" key="3">
    <source>
        <dbReference type="ARBA" id="ARBA00022679"/>
    </source>
</evidence>
<organism evidence="7">
    <name type="scientific">Gongylonema pulchrum</name>
    <dbReference type="NCBI Taxonomy" id="637853"/>
    <lineage>
        <taxon>Eukaryota</taxon>
        <taxon>Metazoa</taxon>
        <taxon>Ecdysozoa</taxon>
        <taxon>Nematoda</taxon>
        <taxon>Chromadorea</taxon>
        <taxon>Rhabditida</taxon>
        <taxon>Spirurina</taxon>
        <taxon>Spiruromorpha</taxon>
        <taxon>Spiruroidea</taxon>
        <taxon>Gongylonematidae</taxon>
        <taxon>Gongylonema</taxon>
    </lineage>
</organism>
<evidence type="ECO:0000259" key="6">
    <source>
        <dbReference type="Pfam" id="PF11861"/>
    </source>
</evidence>
<dbReference type="GO" id="GO:0005730">
    <property type="term" value="C:nucleolus"/>
    <property type="evidence" value="ECO:0007669"/>
    <property type="project" value="TreeGrafter"/>
</dbReference>
<dbReference type="WBParaSite" id="GPUH_0002250901-mRNA-1">
    <property type="protein sequence ID" value="GPUH_0002250901-mRNA-1"/>
    <property type="gene ID" value="GPUH_0002250901"/>
</dbReference>
<keyword evidence="1" id="KW-0698">rRNA processing</keyword>
<evidence type="ECO:0000256" key="4">
    <source>
        <dbReference type="ARBA" id="ARBA00022691"/>
    </source>
</evidence>
<feature type="domain" description="DUF3381" evidence="6">
    <location>
        <begin position="124"/>
        <end position="218"/>
    </location>
</feature>
<dbReference type="PANTHER" id="PTHR10920:SF13">
    <property type="entry name" value="PRE-RRNA 2'-O-RIBOSE RNA METHYLTRANSFERASE FTSJ3"/>
    <property type="match status" value="1"/>
</dbReference>
<dbReference type="PANTHER" id="PTHR10920">
    <property type="entry name" value="RIBOSOMAL RNA METHYLTRANSFERASE"/>
    <property type="match status" value="1"/>
</dbReference>
<dbReference type="GO" id="GO:0030687">
    <property type="term" value="C:preribosome, large subunit precursor"/>
    <property type="evidence" value="ECO:0007669"/>
    <property type="project" value="TreeGrafter"/>
</dbReference>
<keyword evidence="3" id="KW-0808">Transferase</keyword>
<feature type="domain" description="Ribosomal RNA methyltransferase FtsJ" evidence="5">
    <location>
        <begin position="1"/>
        <end position="86"/>
    </location>
</feature>
<reference evidence="7" key="1">
    <citation type="submission" date="2016-06" db="UniProtKB">
        <authorList>
            <consortium name="WormBaseParasite"/>
        </authorList>
    </citation>
    <scope>IDENTIFICATION</scope>
</reference>
<name>A0A183ENE1_9BILA</name>
<dbReference type="SUPFAM" id="SSF53335">
    <property type="entry name" value="S-adenosyl-L-methionine-dependent methyltransferases"/>
    <property type="match status" value="1"/>
</dbReference>
<dbReference type="InterPro" id="IPR029063">
    <property type="entry name" value="SAM-dependent_MTases_sf"/>
</dbReference>
<keyword evidence="4" id="KW-0949">S-adenosyl-L-methionine</keyword>
<dbReference type="GO" id="GO:0000466">
    <property type="term" value="P:maturation of 5.8S rRNA from tricistronic rRNA transcript (SSU-rRNA, 5.8S rRNA, LSU-rRNA)"/>
    <property type="evidence" value="ECO:0007669"/>
    <property type="project" value="TreeGrafter"/>
</dbReference>
<dbReference type="GO" id="GO:0008650">
    <property type="term" value="F:rRNA (uridine-2'-O-)-methyltransferase activity"/>
    <property type="evidence" value="ECO:0007669"/>
    <property type="project" value="TreeGrafter"/>
</dbReference>
<protein>
    <submittedName>
        <fullName evidence="7">FtsJ domain-containing protein</fullName>
    </submittedName>
</protein>
<evidence type="ECO:0000256" key="2">
    <source>
        <dbReference type="ARBA" id="ARBA00022603"/>
    </source>
</evidence>